<dbReference type="STRING" id="228405.HNE_2537"/>
<dbReference type="KEGG" id="hne:HNE_2537"/>
<dbReference type="HOGENOM" id="CLU_815790_0_0_5"/>
<gene>
    <name evidence="1" type="ordered locus">HNE_2537</name>
</gene>
<evidence type="ECO:0000313" key="2">
    <source>
        <dbReference type="Proteomes" id="UP000001959"/>
    </source>
</evidence>
<dbReference type="Gene3D" id="3.20.20.105">
    <property type="entry name" value="Queuine tRNA-ribosyltransferase-like"/>
    <property type="match status" value="1"/>
</dbReference>
<proteinExistence type="predicted"/>
<dbReference type="GO" id="GO:0006400">
    <property type="term" value="P:tRNA modification"/>
    <property type="evidence" value="ECO:0007669"/>
    <property type="project" value="InterPro"/>
</dbReference>
<dbReference type="AlphaFoldDB" id="Q0BZ63"/>
<reference evidence="1 2" key="1">
    <citation type="journal article" date="2006" name="J. Bacteriol.">
        <title>Comparative genomic evidence for a close relationship between the dimorphic prosthecate bacteria Hyphomonas neptunium and Caulobacter crescentus.</title>
        <authorList>
            <person name="Badger J.H."/>
            <person name="Hoover T.R."/>
            <person name="Brun Y.V."/>
            <person name="Weiner R.M."/>
            <person name="Laub M.T."/>
            <person name="Alexandre G."/>
            <person name="Mrazek J."/>
            <person name="Ren Q."/>
            <person name="Paulsen I.T."/>
            <person name="Nelson K.E."/>
            <person name="Khouri H.M."/>
            <person name="Radune D."/>
            <person name="Sosa J."/>
            <person name="Dodson R.J."/>
            <person name="Sullivan S.A."/>
            <person name="Rosovitz M.J."/>
            <person name="Madupu R."/>
            <person name="Brinkac L.M."/>
            <person name="Durkin A.S."/>
            <person name="Daugherty S.C."/>
            <person name="Kothari S.P."/>
            <person name="Giglio M.G."/>
            <person name="Zhou L."/>
            <person name="Haft D.H."/>
            <person name="Selengut J.D."/>
            <person name="Davidsen T.M."/>
            <person name="Yang Q."/>
            <person name="Zafar N."/>
            <person name="Ward N.L."/>
        </authorList>
    </citation>
    <scope>NUCLEOTIDE SEQUENCE [LARGE SCALE GENOMIC DNA]</scope>
    <source>
        <strain evidence="1 2">ATCC 15444</strain>
    </source>
</reference>
<name>Q0BZ63_HYPNA</name>
<protein>
    <recommendedName>
        <fullName evidence="3">HpcH/HpaI aldolase/citrate lyase domain-containing protein</fullName>
    </recommendedName>
</protein>
<dbReference type="SUPFAM" id="SSF51713">
    <property type="entry name" value="tRNA-guanine transglycosylase"/>
    <property type="match status" value="1"/>
</dbReference>
<dbReference type="Proteomes" id="UP000001959">
    <property type="component" value="Chromosome"/>
</dbReference>
<accession>Q0BZ63</accession>
<organism evidence="1 2">
    <name type="scientific">Hyphomonas neptunium (strain ATCC 15444)</name>
    <dbReference type="NCBI Taxonomy" id="228405"/>
    <lineage>
        <taxon>Bacteria</taxon>
        <taxon>Pseudomonadati</taxon>
        <taxon>Pseudomonadota</taxon>
        <taxon>Alphaproteobacteria</taxon>
        <taxon>Hyphomonadales</taxon>
        <taxon>Hyphomonadaceae</taxon>
        <taxon>Hyphomonas</taxon>
    </lineage>
</organism>
<keyword evidence="2" id="KW-1185">Reference proteome</keyword>
<dbReference type="InterPro" id="IPR036511">
    <property type="entry name" value="TGT-like_sf"/>
</dbReference>
<dbReference type="EMBL" id="CP000158">
    <property type="protein sequence ID" value="ABI77905.1"/>
    <property type="molecule type" value="Genomic_DNA"/>
</dbReference>
<evidence type="ECO:0000313" key="1">
    <source>
        <dbReference type="EMBL" id="ABI77905.1"/>
    </source>
</evidence>
<sequence>MWDMCLMPRPNKTRPTLKHRKFRTSSSSETTPILIPSFSSKGFKHHLSTMSLMQEYIYSPTLISAYDIYFDLVESDKQFPSFNSVPLLIIDSGGYEANCEPEFSETPSQHHRPNPWTIEHLHEALSKFESAAPKALVTYDHPALRTSMEIQIARALEFKDRYPDDSIIFLMKPERAGQTQLDIDSIKGHAKSIAVFDAIGVTEDEAGRSLTDRMVFIAKLRQCLDDIGGDAPIHVFGSLDTLLTQAYFLAGADIFDGLTWLRHYYHMDSTVYRRHHPIIENRFEEPADRAESKMHVHNYNRLQEIQSKMRAAIASQSVAGLPHSELIMKAYDSMQARLGI</sequence>
<evidence type="ECO:0008006" key="3">
    <source>
        <dbReference type="Google" id="ProtNLM"/>
    </source>
</evidence>
<dbReference type="eggNOG" id="COG0343">
    <property type="taxonomic scope" value="Bacteria"/>
</dbReference>